<keyword evidence="2" id="KW-1185">Reference proteome</keyword>
<proteinExistence type="predicted"/>
<dbReference type="Proteomes" id="UP000805193">
    <property type="component" value="Unassembled WGS sequence"/>
</dbReference>
<name>A0AC60PPQ6_IXOPE</name>
<accession>A0AC60PPQ6</accession>
<evidence type="ECO:0000313" key="2">
    <source>
        <dbReference type="Proteomes" id="UP000805193"/>
    </source>
</evidence>
<organism evidence="1 2">
    <name type="scientific">Ixodes persulcatus</name>
    <name type="common">Taiga tick</name>
    <dbReference type="NCBI Taxonomy" id="34615"/>
    <lineage>
        <taxon>Eukaryota</taxon>
        <taxon>Metazoa</taxon>
        <taxon>Ecdysozoa</taxon>
        <taxon>Arthropoda</taxon>
        <taxon>Chelicerata</taxon>
        <taxon>Arachnida</taxon>
        <taxon>Acari</taxon>
        <taxon>Parasitiformes</taxon>
        <taxon>Ixodida</taxon>
        <taxon>Ixodoidea</taxon>
        <taxon>Ixodidae</taxon>
        <taxon>Ixodinae</taxon>
        <taxon>Ixodes</taxon>
    </lineage>
</organism>
<gene>
    <name evidence="1" type="ORF">HPB47_001733</name>
</gene>
<evidence type="ECO:0000313" key="1">
    <source>
        <dbReference type="EMBL" id="KAG0422441.1"/>
    </source>
</evidence>
<protein>
    <submittedName>
        <fullName evidence="1">Uncharacterized protein</fullName>
    </submittedName>
</protein>
<sequence>MPGRPEGGDQDAKKYQLCGSPDDDRSRKLSQDPGFQSAKSQTSNCRVTTADGQEFAKPQPQENVCHRFQKIKDSGDSRKSQDTEVPNLKVRDPGVSQRQPNQTGRGPAASVASNSETTVILDVNPLVRYPLLFFNMALSFVGGGTGALGLYAIFETMDEASDDEETLKKNQLQNLTVLRIELVVTVAGVILLFVSCFGCVGALRENIVLLRVYSGFLTLFTLACLVLGIVAFFMPGNVKAVVQATLSDSLIVHYRDTPDNQHFVDALQRHLRCCGMSDNFRDWNKNIYFNCSHLNPGHERCSVPHSCCKRNATHQDVSLFCGRHVLNMSDYDAWFLVYVGNCPDAAHRFIKENVMLTGGICLVFVIVLSFADMVTNAVIDEIKIIRKIYFAIAD</sequence>
<reference evidence="1 2" key="1">
    <citation type="journal article" date="2020" name="Cell">
        <title>Large-Scale Comparative Analyses of Tick Genomes Elucidate Their Genetic Diversity and Vector Capacities.</title>
        <authorList>
            <consortium name="Tick Genome and Microbiome Consortium (TIGMIC)"/>
            <person name="Jia N."/>
            <person name="Wang J."/>
            <person name="Shi W."/>
            <person name="Du L."/>
            <person name="Sun Y."/>
            <person name="Zhan W."/>
            <person name="Jiang J.F."/>
            <person name="Wang Q."/>
            <person name="Zhang B."/>
            <person name="Ji P."/>
            <person name="Bell-Sakyi L."/>
            <person name="Cui X.M."/>
            <person name="Yuan T.T."/>
            <person name="Jiang B.G."/>
            <person name="Yang W.F."/>
            <person name="Lam T.T."/>
            <person name="Chang Q.C."/>
            <person name="Ding S.J."/>
            <person name="Wang X.J."/>
            <person name="Zhu J.G."/>
            <person name="Ruan X.D."/>
            <person name="Zhao L."/>
            <person name="Wei J.T."/>
            <person name="Ye R.Z."/>
            <person name="Que T.C."/>
            <person name="Du C.H."/>
            <person name="Zhou Y.H."/>
            <person name="Cheng J.X."/>
            <person name="Dai P.F."/>
            <person name="Guo W.B."/>
            <person name="Han X.H."/>
            <person name="Huang E.J."/>
            <person name="Li L.F."/>
            <person name="Wei W."/>
            <person name="Gao Y.C."/>
            <person name="Liu J.Z."/>
            <person name="Shao H.Z."/>
            <person name="Wang X."/>
            <person name="Wang C.C."/>
            <person name="Yang T.C."/>
            <person name="Huo Q.B."/>
            <person name="Li W."/>
            <person name="Chen H.Y."/>
            <person name="Chen S.E."/>
            <person name="Zhou L.G."/>
            <person name="Ni X.B."/>
            <person name="Tian J.H."/>
            <person name="Sheng Y."/>
            <person name="Liu T."/>
            <person name="Pan Y.S."/>
            <person name="Xia L.Y."/>
            <person name="Li J."/>
            <person name="Zhao F."/>
            <person name="Cao W.C."/>
        </authorList>
    </citation>
    <scope>NUCLEOTIDE SEQUENCE [LARGE SCALE GENOMIC DNA]</scope>
    <source>
        <strain evidence="1">Iper-2018</strain>
    </source>
</reference>
<comment type="caution">
    <text evidence="1">The sequence shown here is derived from an EMBL/GenBank/DDBJ whole genome shotgun (WGS) entry which is preliminary data.</text>
</comment>
<dbReference type="EMBL" id="JABSTQ010010229">
    <property type="protein sequence ID" value="KAG0422441.1"/>
    <property type="molecule type" value="Genomic_DNA"/>
</dbReference>